<evidence type="ECO:0000313" key="2">
    <source>
        <dbReference type="Proteomes" id="UP000831701"/>
    </source>
</evidence>
<keyword evidence="2" id="KW-1185">Reference proteome</keyword>
<sequence length="535" mass="60188">MRTDALETGDLSLNLTKLHLSDSGTYTCTVRTSQGQQRVKDIQLKVKVSQHASAVELYEGEEFVLLPCEYQTFDLDDPTVVWSRSNLNPSNSPPASAESGNLHLHRQNITRPTESERCTAEGQRSATNPNTNTTLHTVDTVSQHASAVELYEGEEFVLLPCEYQTFNLDDPTVVWRRSDLNPPTVHQRLQKGDELKDQNQLYSGRTSMRTDALETGDLSLILTKLLLSDSGTYTCTVRALGGQRRVNDDIQLQIIKRFPSWVKALLVLLVLLVVGLFVFILNRHRFMSDDVVLMASSGQDLQHVLERFAAECEAAGMRISTSKSEAMVLDWKRVACPLLGGWRGPASSGGVQSIRWRSRIQEQSLSSCPAKPQLTCLKTSEWSGRTEDDRKVHVYQNGSDRPEEQDEFYRDRTEMKEDLLQTGDLSLILKYPTDRDTGTYSCFVYNRKGNILRRKTVELKVKGGTGDGNTASSSDVVVDGLRHRRPPTLIRWHSLVASDHRKARVNVRIVWTLLQFQFTEPTLAARLLGSLIPNI</sequence>
<reference evidence="1" key="1">
    <citation type="submission" date="2022-04" db="EMBL/GenBank/DDBJ databases">
        <title>Jade perch genome.</title>
        <authorList>
            <person name="Chao B."/>
        </authorList>
    </citation>
    <scope>NUCLEOTIDE SEQUENCE</scope>
    <source>
        <strain evidence="1">CB-2022</strain>
    </source>
</reference>
<gene>
    <name evidence="1" type="ORF">L3Q82_003819</name>
</gene>
<comment type="caution">
    <text evidence="1">The sequence shown here is derived from an EMBL/GenBank/DDBJ whole genome shotgun (WGS) entry which is preliminary data.</text>
</comment>
<proteinExistence type="predicted"/>
<accession>A0ACB8X5V3</accession>
<dbReference type="Proteomes" id="UP000831701">
    <property type="component" value="Chromosome 2"/>
</dbReference>
<protein>
    <submittedName>
        <fullName evidence="1">Uncharacterized protein</fullName>
    </submittedName>
</protein>
<dbReference type="EMBL" id="CM041532">
    <property type="protein sequence ID" value="KAI3375491.1"/>
    <property type="molecule type" value="Genomic_DNA"/>
</dbReference>
<evidence type="ECO:0000313" key="1">
    <source>
        <dbReference type="EMBL" id="KAI3375491.1"/>
    </source>
</evidence>
<organism evidence="1 2">
    <name type="scientific">Scortum barcoo</name>
    <name type="common">barcoo grunter</name>
    <dbReference type="NCBI Taxonomy" id="214431"/>
    <lineage>
        <taxon>Eukaryota</taxon>
        <taxon>Metazoa</taxon>
        <taxon>Chordata</taxon>
        <taxon>Craniata</taxon>
        <taxon>Vertebrata</taxon>
        <taxon>Euteleostomi</taxon>
        <taxon>Actinopterygii</taxon>
        <taxon>Neopterygii</taxon>
        <taxon>Teleostei</taxon>
        <taxon>Neoteleostei</taxon>
        <taxon>Acanthomorphata</taxon>
        <taxon>Eupercaria</taxon>
        <taxon>Centrarchiformes</taxon>
        <taxon>Terapontoidei</taxon>
        <taxon>Terapontidae</taxon>
        <taxon>Scortum</taxon>
    </lineage>
</organism>
<name>A0ACB8X5V3_9TELE</name>